<name>A0A1F6BLL5_9BACT</name>
<accession>A0A1F6BLL5</accession>
<dbReference type="AlphaFoldDB" id="A0A1F6BLL5"/>
<reference evidence="1 2" key="1">
    <citation type="journal article" date="2016" name="Nat. Commun.">
        <title>Thousands of microbial genomes shed light on interconnected biogeochemical processes in an aquifer system.</title>
        <authorList>
            <person name="Anantharaman K."/>
            <person name="Brown C.T."/>
            <person name="Hug L.A."/>
            <person name="Sharon I."/>
            <person name="Castelle C.J."/>
            <person name="Probst A.J."/>
            <person name="Thomas B.C."/>
            <person name="Singh A."/>
            <person name="Wilkins M.J."/>
            <person name="Karaoz U."/>
            <person name="Brodie E.L."/>
            <person name="Williams K.H."/>
            <person name="Hubbard S.S."/>
            <person name="Banfield J.F."/>
        </authorList>
    </citation>
    <scope>NUCLEOTIDE SEQUENCE [LARGE SCALE GENOMIC DNA]</scope>
</reference>
<proteinExistence type="predicted"/>
<gene>
    <name evidence="1" type="ORF">A2110_01840</name>
</gene>
<evidence type="ECO:0000313" key="2">
    <source>
        <dbReference type="Proteomes" id="UP000176273"/>
    </source>
</evidence>
<protein>
    <submittedName>
        <fullName evidence="1">Uncharacterized protein</fullName>
    </submittedName>
</protein>
<dbReference type="EMBL" id="MFKH01000001">
    <property type="protein sequence ID" value="OGG37811.1"/>
    <property type="molecule type" value="Genomic_DNA"/>
</dbReference>
<comment type="caution">
    <text evidence="1">The sequence shown here is derived from an EMBL/GenBank/DDBJ whole genome shotgun (WGS) entry which is preliminary data.</text>
</comment>
<evidence type="ECO:0000313" key="1">
    <source>
        <dbReference type="EMBL" id="OGG37811.1"/>
    </source>
</evidence>
<dbReference type="STRING" id="1798468.A2110_01840"/>
<organism evidence="1 2">
    <name type="scientific">Candidatus Jorgensenbacteria bacterium GWA1_54_12</name>
    <dbReference type="NCBI Taxonomy" id="1798468"/>
    <lineage>
        <taxon>Bacteria</taxon>
        <taxon>Candidatus Joergenseniibacteriota</taxon>
    </lineage>
</organism>
<sequence>MVEKAVNMVSPAIMAAMDNDTLKGHDLHIVVMDPGLRPHDVADAHGAILYERSFGVPANWTCPYNDFARAKAFASWRTGLPTSTIRQTMPYLLKEIDTLYYGSAVLDGIVVGTSGVQEWFDEWVSYLVAATCRALCIEAMQGILENDTHSSFFWERAESGH</sequence>
<dbReference type="Proteomes" id="UP000176273">
    <property type="component" value="Unassembled WGS sequence"/>
</dbReference>